<keyword evidence="1 4" id="KW-0732">Signal</keyword>
<dbReference type="InterPro" id="IPR001119">
    <property type="entry name" value="SLH_dom"/>
</dbReference>
<dbReference type="Proteomes" id="UP000198647">
    <property type="component" value="Unassembled WGS sequence"/>
</dbReference>
<keyword evidence="3" id="KW-0961">Cell wall biogenesis/degradation</keyword>
<feature type="domain" description="SLH" evidence="5">
    <location>
        <begin position="148"/>
        <end position="206"/>
    </location>
</feature>
<dbReference type="InterPro" id="IPR050695">
    <property type="entry name" value="N-acetylmuramoyl_amidase_3"/>
</dbReference>
<keyword evidence="2" id="KW-0378">Hydrolase</keyword>
<sequence>MIKNFNKVVVFMVFAVLFTVIPMKEADAAVTGIPGNYKSEINYLIHKKVIAGYPDGRFRGDEEVSRQQAATMVGRALGLDNRKRTTEFPDVDKNSYASGYIQSAKDKGIITGYPDGTFRPQNTMTRKEMAYLVSKAFNFSNMSGAYFTDVKGPGSGYRAVNKVATAGVSNGTPDGRFLPNNKITRTEYSLFLARAMNNDYRVERDLAVQEERIVSSSTPLNVRTGPGTGYKVINQFKTGRTVRVHKKVGNWLQVSYGNTLGFVHANYTTSDVSSSRVVAIDAGHGGWDPGASGHGVVEKEVNLKVSKLVRDKLAASGVKVVMPRRNDTYISLSGRVDYAQRNNADTFVSIHSNSFSSENASGVETYYSAAALGPRAYKSYKLSHFIQQRLVKAMDASDRGVKEAGFHVIKRTTLPSALVELGFVTNREEAQKLGSSYWRNRAANAVSQGIIDYYNWEERR</sequence>
<organism evidence="7 8">
    <name type="scientific">Salimicrobium album</name>
    <dbReference type="NCBI Taxonomy" id="50717"/>
    <lineage>
        <taxon>Bacteria</taxon>
        <taxon>Bacillati</taxon>
        <taxon>Bacillota</taxon>
        <taxon>Bacilli</taxon>
        <taxon>Bacillales</taxon>
        <taxon>Bacillaceae</taxon>
        <taxon>Salimicrobium</taxon>
    </lineage>
</organism>
<evidence type="ECO:0000313" key="8">
    <source>
        <dbReference type="Proteomes" id="UP000198647"/>
    </source>
</evidence>
<proteinExistence type="predicted"/>
<dbReference type="CDD" id="cd02696">
    <property type="entry name" value="MurNAc-LAA"/>
    <property type="match status" value="1"/>
</dbReference>
<dbReference type="Gene3D" id="3.40.630.40">
    <property type="entry name" value="Zn-dependent exopeptidases"/>
    <property type="match status" value="1"/>
</dbReference>
<dbReference type="PROSITE" id="PS51272">
    <property type="entry name" value="SLH"/>
    <property type="match status" value="3"/>
</dbReference>
<protein>
    <submittedName>
        <fullName evidence="7">N-acetylmuramoyl-L-alanine amidase</fullName>
    </submittedName>
</protein>
<dbReference type="Gene3D" id="2.30.30.40">
    <property type="entry name" value="SH3 Domains"/>
    <property type="match status" value="1"/>
</dbReference>
<dbReference type="Pfam" id="PF00395">
    <property type="entry name" value="SLH"/>
    <property type="match status" value="3"/>
</dbReference>
<reference evidence="7 8" key="1">
    <citation type="submission" date="2016-10" db="EMBL/GenBank/DDBJ databases">
        <authorList>
            <person name="Varghese N."/>
            <person name="Submissions S."/>
        </authorList>
    </citation>
    <scope>NUCLEOTIDE SEQUENCE [LARGE SCALE GENOMIC DNA]</scope>
    <source>
        <strain evidence="7 8">DSM 20748</strain>
    </source>
</reference>
<evidence type="ECO:0000256" key="4">
    <source>
        <dbReference type="SAM" id="SignalP"/>
    </source>
</evidence>
<dbReference type="SMART" id="SM00287">
    <property type="entry name" value="SH3b"/>
    <property type="match status" value="1"/>
</dbReference>
<feature type="chain" id="PRO_5046371532" evidence="4">
    <location>
        <begin position="29"/>
        <end position="460"/>
    </location>
</feature>
<feature type="domain" description="SLH" evidence="5">
    <location>
        <begin position="84"/>
        <end position="147"/>
    </location>
</feature>
<evidence type="ECO:0000259" key="5">
    <source>
        <dbReference type="PROSITE" id="PS51272"/>
    </source>
</evidence>
<evidence type="ECO:0000256" key="1">
    <source>
        <dbReference type="ARBA" id="ARBA00022729"/>
    </source>
</evidence>
<feature type="domain" description="SH3b" evidence="6">
    <location>
        <begin position="209"/>
        <end position="272"/>
    </location>
</feature>
<accession>A0A1H3ELI1</accession>
<dbReference type="InterPro" id="IPR002508">
    <property type="entry name" value="MurNAc-LAA_cat"/>
</dbReference>
<gene>
    <name evidence="7" type="ORF">SAMN04488081_1285</name>
</gene>
<feature type="signal peptide" evidence="4">
    <location>
        <begin position="1"/>
        <end position="28"/>
    </location>
</feature>
<dbReference type="RefSeq" id="WP_093106460.1">
    <property type="nucleotide sequence ID" value="NZ_FNOS01000003.1"/>
</dbReference>
<dbReference type="Pfam" id="PF08239">
    <property type="entry name" value="SH3_3"/>
    <property type="match status" value="1"/>
</dbReference>
<comment type="caution">
    <text evidence="7">The sequence shown here is derived from an EMBL/GenBank/DDBJ whole genome shotgun (WGS) entry which is preliminary data.</text>
</comment>
<dbReference type="PANTHER" id="PTHR30404">
    <property type="entry name" value="N-ACETYLMURAMOYL-L-ALANINE AMIDASE"/>
    <property type="match status" value="1"/>
</dbReference>
<evidence type="ECO:0000256" key="3">
    <source>
        <dbReference type="ARBA" id="ARBA00023316"/>
    </source>
</evidence>
<dbReference type="InterPro" id="IPR003646">
    <property type="entry name" value="SH3-like_bac-type"/>
</dbReference>
<name>A0A1H3ELI1_9BACI</name>
<feature type="domain" description="SLH" evidence="5">
    <location>
        <begin position="24"/>
        <end position="83"/>
    </location>
</feature>
<dbReference type="SMART" id="SM00646">
    <property type="entry name" value="Ami_3"/>
    <property type="match status" value="1"/>
</dbReference>
<dbReference type="SUPFAM" id="SSF53187">
    <property type="entry name" value="Zn-dependent exopeptidases"/>
    <property type="match status" value="1"/>
</dbReference>
<evidence type="ECO:0000313" key="7">
    <source>
        <dbReference type="EMBL" id="SDX79551.1"/>
    </source>
</evidence>
<keyword evidence="8" id="KW-1185">Reference proteome</keyword>
<evidence type="ECO:0000259" key="6">
    <source>
        <dbReference type="PROSITE" id="PS51781"/>
    </source>
</evidence>
<dbReference type="EMBL" id="FNOS01000003">
    <property type="protein sequence ID" value="SDX79551.1"/>
    <property type="molecule type" value="Genomic_DNA"/>
</dbReference>
<dbReference type="PROSITE" id="PS51781">
    <property type="entry name" value="SH3B"/>
    <property type="match status" value="1"/>
</dbReference>
<dbReference type="PANTHER" id="PTHR30404:SF0">
    <property type="entry name" value="N-ACETYLMURAMOYL-L-ALANINE AMIDASE AMIC"/>
    <property type="match status" value="1"/>
</dbReference>
<dbReference type="Pfam" id="PF01520">
    <property type="entry name" value="Amidase_3"/>
    <property type="match status" value="1"/>
</dbReference>
<evidence type="ECO:0000256" key="2">
    <source>
        <dbReference type="ARBA" id="ARBA00022801"/>
    </source>
</evidence>